<organism evidence="1 2">
    <name type="scientific">Eumeta variegata</name>
    <name type="common">Bagworm moth</name>
    <name type="synonym">Eumeta japonica</name>
    <dbReference type="NCBI Taxonomy" id="151549"/>
    <lineage>
        <taxon>Eukaryota</taxon>
        <taxon>Metazoa</taxon>
        <taxon>Ecdysozoa</taxon>
        <taxon>Arthropoda</taxon>
        <taxon>Hexapoda</taxon>
        <taxon>Insecta</taxon>
        <taxon>Pterygota</taxon>
        <taxon>Neoptera</taxon>
        <taxon>Endopterygota</taxon>
        <taxon>Lepidoptera</taxon>
        <taxon>Glossata</taxon>
        <taxon>Ditrysia</taxon>
        <taxon>Tineoidea</taxon>
        <taxon>Psychidae</taxon>
        <taxon>Oiketicinae</taxon>
        <taxon>Eumeta</taxon>
    </lineage>
</organism>
<keyword evidence="2" id="KW-1185">Reference proteome</keyword>
<evidence type="ECO:0000313" key="2">
    <source>
        <dbReference type="Proteomes" id="UP000299102"/>
    </source>
</evidence>
<sequence length="68" mass="7629">MLRASTKSPAGIPAEILPHYRENWKKIHGKPPEDKNRSRDLRAIRGVTTDYDNQAVSDEGTCAMHAIL</sequence>
<dbReference type="Proteomes" id="UP000299102">
    <property type="component" value="Unassembled WGS sequence"/>
</dbReference>
<dbReference type="AlphaFoldDB" id="A0A4C1VRN7"/>
<accession>A0A4C1VRN7</accession>
<proteinExistence type="predicted"/>
<dbReference type="EMBL" id="BGZK01000382">
    <property type="protein sequence ID" value="GBP40484.1"/>
    <property type="molecule type" value="Genomic_DNA"/>
</dbReference>
<protein>
    <submittedName>
        <fullName evidence="1">Uncharacterized protein</fullName>
    </submittedName>
</protein>
<gene>
    <name evidence="1" type="ORF">EVAR_30542_1</name>
</gene>
<evidence type="ECO:0000313" key="1">
    <source>
        <dbReference type="EMBL" id="GBP40484.1"/>
    </source>
</evidence>
<name>A0A4C1VRN7_EUMVA</name>
<comment type="caution">
    <text evidence="1">The sequence shown here is derived from an EMBL/GenBank/DDBJ whole genome shotgun (WGS) entry which is preliminary data.</text>
</comment>
<reference evidence="1 2" key="1">
    <citation type="journal article" date="2019" name="Commun. Biol.">
        <title>The bagworm genome reveals a unique fibroin gene that provides high tensile strength.</title>
        <authorList>
            <person name="Kono N."/>
            <person name="Nakamura H."/>
            <person name="Ohtoshi R."/>
            <person name="Tomita M."/>
            <person name="Numata K."/>
            <person name="Arakawa K."/>
        </authorList>
    </citation>
    <scope>NUCLEOTIDE SEQUENCE [LARGE SCALE GENOMIC DNA]</scope>
</reference>